<gene>
    <name evidence="1" type="ORF">SAMN06265379_101695</name>
</gene>
<evidence type="ECO:0000313" key="1">
    <source>
        <dbReference type="EMBL" id="SMO41910.1"/>
    </source>
</evidence>
<dbReference type="Proteomes" id="UP000319040">
    <property type="component" value="Unassembled WGS sequence"/>
</dbReference>
<dbReference type="AlphaFoldDB" id="A0A521B5F5"/>
<reference evidence="1 2" key="1">
    <citation type="submission" date="2017-05" db="EMBL/GenBank/DDBJ databases">
        <authorList>
            <person name="Varghese N."/>
            <person name="Submissions S."/>
        </authorList>
    </citation>
    <scope>NUCLEOTIDE SEQUENCE [LARGE SCALE GENOMIC DNA]</scope>
    <source>
        <strain evidence="1 2">DSM 27040</strain>
    </source>
</reference>
<protein>
    <submittedName>
        <fullName evidence="1">Uncharacterized protein</fullName>
    </submittedName>
</protein>
<sequence length="71" mass="8594">MRISFNRNIKFRNTIFVTSRIVQYVANQIKEYQLTLFLHWLSLSYVLLTGFQLDGSDFIFIKIMIIHFNYI</sequence>
<keyword evidence="2" id="KW-1185">Reference proteome</keyword>
<name>A0A521B5F5_SACCC</name>
<accession>A0A521B5F5</accession>
<proteinExistence type="predicted"/>
<dbReference type="EMBL" id="FXTB01000001">
    <property type="protein sequence ID" value="SMO41910.1"/>
    <property type="molecule type" value="Genomic_DNA"/>
</dbReference>
<organism evidence="1 2">
    <name type="scientific">Saccharicrinis carchari</name>
    <dbReference type="NCBI Taxonomy" id="1168039"/>
    <lineage>
        <taxon>Bacteria</taxon>
        <taxon>Pseudomonadati</taxon>
        <taxon>Bacteroidota</taxon>
        <taxon>Bacteroidia</taxon>
        <taxon>Marinilabiliales</taxon>
        <taxon>Marinilabiliaceae</taxon>
        <taxon>Saccharicrinis</taxon>
    </lineage>
</organism>
<evidence type="ECO:0000313" key="2">
    <source>
        <dbReference type="Proteomes" id="UP000319040"/>
    </source>
</evidence>